<dbReference type="Pfam" id="PF13621">
    <property type="entry name" value="Cupin_8"/>
    <property type="match status" value="1"/>
</dbReference>
<feature type="domain" description="JmjC" evidence="1">
    <location>
        <begin position="123"/>
        <end position="351"/>
    </location>
</feature>
<dbReference type="InterPro" id="IPR041667">
    <property type="entry name" value="Cupin_8"/>
</dbReference>
<sequence length="374" mass="41502">MQTSPSSPASALRHFLTNYADLNSTSGGPDILDEPPSPLEFLRIVSRNRPVIIRNAMTDWPAMGAGNGDRRWTTHYLKAQMGDAQVMVAETPFGNADSIVSHEGTEYFVKPHTQTHAFTPFMNSLLSTNSLANPPTVLYAQSQDSNLTHEYQSLSRDVPPSIPWASIAIDQAPDALNLWIGNHHSVSSLHKDPYENLYGVVLGTKVFTLINPFGVAAAQEKHVRAATYAKKEGDGGNAEFIVTPDQVDELEEREQSAIGWPSVDLDAYFALPEEERCAPLERISDADPFKWVKLSTPMRFEVHAGEMLYLPALWYHQVAQRVDDHEGVCVAVNYWYDMDFFGPFVSTANYVRQMTELTLEAEGQEGGNCPPTQG</sequence>
<protein>
    <recommendedName>
        <fullName evidence="1">JmjC domain-containing protein</fullName>
    </recommendedName>
</protein>
<evidence type="ECO:0000313" key="2">
    <source>
        <dbReference type="EMBL" id="EWC47650.1"/>
    </source>
</evidence>
<dbReference type="PROSITE" id="PS51184">
    <property type="entry name" value="JMJC"/>
    <property type="match status" value="1"/>
</dbReference>
<dbReference type="Gene3D" id="2.60.120.10">
    <property type="entry name" value="Jelly Rolls"/>
    <property type="match status" value="1"/>
</dbReference>
<gene>
    <name evidence="2" type="ORF">DRE_03270</name>
</gene>
<dbReference type="AlphaFoldDB" id="W7IF21"/>
<dbReference type="SMART" id="SM00558">
    <property type="entry name" value="JmjC"/>
    <property type="match status" value="1"/>
</dbReference>
<proteinExistence type="predicted"/>
<name>W7IF21_9PEZI</name>
<dbReference type="PANTHER" id="PTHR12461:SF99">
    <property type="entry name" value="BIFUNCTIONAL PEPTIDASE AND (3S)-LYSYL HYDROXYLASE JMJD7"/>
    <property type="match status" value="1"/>
</dbReference>
<dbReference type="OrthoDB" id="415358at2759"/>
<dbReference type="HOGENOM" id="CLU_016785_6_0_1"/>
<dbReference type="InterPro" id="IPR003347">
    <property type="entry name" value="JmjC_dom"/>
</dbReference>
<dbReference type="Proteomes" id="UP000024837">
    <property type="component" value="Unassembled WGS sequence"/>
</dbReference>
<accession>W7IF21</accession>
<dbReference type="InterPro" id="IPR014710">
    <property type="entry name" value="RmlC-like_jellyroll"/>
</dbReference>
<keyword evidence="3" id="KW-1185">Reference proteome</keyword>
<evidence type="ECO:0000259" key="1">
    <source>
        <dbReference type="PROSITE" id="PS51184"/>
    </source>
</evidence>
<dbReference type="EMBL" id="KI966409">
    <property type="protein sequence ID" value="EWC47650.1"/>
    <property type="molecule type" value="Genomic_DNA"/>
</dbReference>
<evidence type="ECO:0000313" key="3">
    <source>
        <dbReference type="Proteomes" id="UP000024837"/>
    </source>
</evidence>
<dbReference type="PANTHER" id="PTHR12461">
    <property type="entry name" value="HYPOXIA-INDUCIBLE FACTOR 1 ALPHA INHIBITOR-RELATED"/>
    <property type="match status" value="1"/>
</dbReference>
<dbReference type="SUPFAM" id="SSF51197">
    <property type="entry name" value="Clavaminate synthase-like"/>
    <property type="match status" value="1"/>
</dbReference>
<organism evidence="2 3">
    <name type="scientific">Drechslerella stenobrocha 248</name>
    <dbReference type="NCBI Taxonomy" id="1043628"/>
    <lineage>
        <taxon>Eukaryota</taxon>
        <taxon>Fungi</taxon>
        <taxon>Dikarya</taxon>
        <taxon>Ascomycota</taxon>
        <taxon>Pezizomycotina</taxon>
        <taxon>Orbiliomycetes</taxon>
        <taxon>Orbiliales</taxon>
        <taxon>Orbiliaceae</taxon>
        <taxon>Drechslerella</taxon>
    </lineage>
</organism>
<reference evidence="2 3" key="1">
    <citation type="submission" date="2013-05" db="EMBL/GenBank/DDBJ databases">
        <title>Drechslerella stenobrocha genome reveals carnivorous origination and mechanical trapping mechanism of predatory fungi.</title>
        <authorList>
            <person name="Liu X."/>
            <person name="Zhang W."/>
            <person name="Liu K."/>
        </authorList>
    </citation>
    <scope>NUCLEOTIDE SEQUENCE [LARGE SCALE GENOMIC DNA]</scope>
    <source>
        <strain evidence="2 3">248</strain>
    </source>
</reference>